<gene>
    <name evidence="2" type="ORF">ACFODW_10065</name>
</gene>
<protein>
    <recommendedName>
        <fullName evidence="1">UPF0354 protein ACFODW_10065</fullName>
    </recommendedName>
</protein>
<dbReference type="PIRSF" id="PIRSF012562">
    <property type="entry name" value="UCP012562"/>
    <property type="match status" value="1"/>
</dbReference>
<dbReference type="EMBL" id="JBHRRZ010000015">
    <property type="protein sequence ID" value="MFC2948684.1"/>
    <property type="molecule type" value="Genomic_DNA"/>
</dbReference>
<comment type="similarity">
    <text evidence="1">Belongs to the UPF0354 family.</text>
</comment>
<sequence length="267" mass="30468">MKMTSIKLKKILEERLAGEGYKTSYNRDKDTFRVEWKESGKGMSITLPNIITKYNERGEAAIDELEEHIHEALKIMNQDVELAGKEKSIYPVIRSTSFPTETKSGVKLVTKEHTAETRIYYAVDLGKSYQLIDQEMLAREGWTTSRLEEISSFNLRSLSVDYKKDTVAGNDFYFVAKQDGYDASRILNEAFLEEMKANAKGEMALAVPHQDVLIIADVENKTGYDILAQMTMKFFAEGRIPITSLALIYEEKKLTPIFILAKNRPQK</sequence>
<organism evidence="2 3">
    <name type="scientific">Virgibacillus sediminis</name>
    <dbReference type="NCBI Taxonomy" id="202260"/>
    <lineage>
        <taxon>Bacteria</taxon>
        <taxon>Bacillati</taxon>
        <taxon>Bacillota</taxon>
        <taxon>Bacilli</taxon>
        <taxon>Bacillales</taxon>
        <taxon>Bacillaceae</taxon>
        <taxon>Virgibacillus</taxon>
    </lineage>
</organism>
<dbReference type="Proteomes" id="UP001595387">
    <property type="component" value="Unassembled WGS sequence"/>
</dbReference>
<dbReference type="NCBIfam" id="NF010189">
    <property type="entry name" value="PRK13668.1"/>
    <property type="match status" value="1"/>
</dbReference>
<comment type="caution">
    <text evidence="2">The sequence shown here is derived from an EMBL/GenBank/DDBJ whole genome shotgun (WGS) entry which is preliminary data.</text>
</comment>
<dbReference type="HAMAP" id="MF_01548">
    <property type="entry name" value="UPF0354"/>
    <property type="match status" value="1"/>
</dbReference>
<evidence type="ECO:0000313" key="3">
    <source>
        <dbReference type="Proteomes" id="UP001595387"/>
    </source>
</evidence>
<dbReference type="Pfam" id="PF07285">
    <property type="entry name" value="DUF1444"/>
    <property type="match status" value="1"/>
</dbReference>
<dbReference type="InterPro" id="IPR010838">
    <property type="entry name" value="DUF1444"/>
</dbReference>
<evidence type="ECO:0000256" key="1">
    <source>
        <dbReference type="HAMAP-Rule" id="MF_01548"/>
    </source>
</evidence>
<keyword evidence="3" id="KW-1185">Reference proteome</keyword>
<name>A0ABV7A6I0_9BACI</name>
<accession>A0ABV7A6I0</accession>
<reference evidence="3" key="1">
    <citation type="journal article" date="2019" name="Int. J. Syst. Evol. Microbiol.">
        <title>The Global Catalogue of Microorganisms (GCM) 10K type strain sequencing project: providing services to taxonomists for standard genome sequencing and annotation.</title>
        <authorList>
            <consortium name="The Broad Institute Genomics Platform"/>
            <consortium name="The Broad Institute Genome Sequencing Center for Infectious Disease"/>
            <person name="Wu L."/>
            <person name="Ma J."/>
        </authorList>
    </citation>
    <scope>NUCLEOTIDE SEQUENCE [LARGE SCALE GENOMIC DNA]</scope>
    <source>
        <strain evidence="3">KCTC 13193</strain>
    </source>
</reference>
<evidence type="ECO:0000313" key="2">
    <source>
        <dbReference type="EMBL" id="MFC2948684.1"/>
    </source>
</evidence>
<dbReference type="RefSeq" id="WP_390305935.1">
    <property type="nucleotide sequence ID" value="NZ_JBHRRZ010000015.1"/>
</dbReference>
<proteinExistence type="inferred from homology"/>